<dbReference type="SUPFAM" id="SSF81853">
    <property type="entry name" value="Family 10 polysaccharide lyase"/>
    <property type="match status" value="1"/>
</dbReference>
<sequence>MKMICMAVMLFITLLSAGAQKNIPASDIKVAMMKATRFMVEKVSNRGGYLWNYSPDFSRCWGELEAKPSMIWIEAGTPAMGNVFLNAYQLTGESYYLKAAQAAADALIWGQHSSGGWPYMLDFSGETSLKQWYSKVQKGYIHCAQEHAHYYGNCTYDDAATYDSGMFLLRMYLLTLDPKYKYPVERCLDFVLESQYPIGGWPQRYPLHYEYVKGDKEDYTSFITINDGVHTNNINFLLACYTLLGETRALEPLQRAMTCVLALQGGKPQAGWAMQHKLDLNYSPGHARDFEPAGYAATATAEMCRNLMRFYRWTGDTKYLARIPDAFEFLESIRYNDAQMKQLGKSVKPGQILCPTFVEVGTNRPLYLHNDPDHYWVDYDYHGLITHYSSTRAIDLQSLKDEYQHLLSLSKEEVTKDSPFIGQTDISGTLLSHLMRGKMQQADTQKVDSLLTILKKKDYLPGRLPSVSKENPGFSNAPLPSEVISIKEYMNGMSTFIQYLTK</sequence>
<reference evidence="3" key="2">
    <citation type="submission" date="2021-06" db="EMBL/GenBank/DDBJ databases">
        <title>Collection of gut derived symbiotic bacterial strains cultured from healthy donors.</title>
        <authorList>
            <person name="Lin H."/>
            <person name="Littmann E."/>
            <person name="Pamer E.G."/>
        </authorList>
    </citation>
    <scope>NUCLEOTIDE SEQUENCE</scope>
    <source>
        <strain evidence="3">MSK.5.10</strain>
    </source>
</reference>
<evidence type="ECO:0000313" key="5">
    <source>
        <dbReference type="Proteomes" id="UP000481700"/>
    </source>
</evidence>
<evidence type="ECO:0000313" key="2">
    <source>
        <dbReference type="EMBL" id="KAA5322270.1"/>
    </source>
</evidence>
<protein>
    <submittedName>
        <fullName evidence="2">Pectate lyase</fullName>
    </submittedName>
</protein>
<feature type="chain" id="PRO_5043118321" evidence="1">
    <location>
        <begin position="22"/>
        <end position="502"/>
    </location>
</feature>
<proteinExistence type="predicted"/>
<reference evidence="4" key="3">
    <citation type="submission" date="2023-10" db="EMBL/GenBank/DDBJ databases">
        <title>Genome of Potential pathogenic bacteria in Crohn's disease.</title>
        <authorList>
            <person name="Rodriguez-Palacios A."/>
        </authorList>
    </citation>
    <scope>NUCLEOTIDE SEQUENCE</scope>
    <source>
        <strain evidence="4">CavFT-hAR62</strain>
    </source>
</reference>
<gene>
    <name evidence="2" type="ORF">F2Z07_05765</name>
    <name evidence="3" type="ORF">KSU80_02100</name>
    <name evidence="4" type="ORF">RVH45_20415</name>
</gene>
<evidence type="ECO:0000313" key="4">
    <source>
        <dbReference type="EMBL" id="MDU0272202.1"/>
    </source>
</evidence>
<dbReference type="KEGG" id="bdo:EL88_16880"/>
<dbReference type="Proteomes" id="UP001181086">
    <property type="component" value="Unassembled WGS sequence"/>
</dbReference>
<evidence type="ECO:0000313" key="3">
    <source>
        <dbReference type="EMBL" id="MBV3121983.1"/>
    </source>
</evidence>
<dbReference type="AlphaFoldDB" id="A0A076IX59"/>
<reference evidence="2 5" key="1">
    <citation type="journal article" date="2019" name="Nat. Med.">
        <title>A library of human gut bacterial isolates paired with longitudinal multiomics data enables mechanistic microbiome research.</title>
        <authorList>
            <person name="Poyet M."/>
            <person name="Groussin M."/>
            <person name="Gibbons S.M."/>
            <person name="Avila-Pacheco J."/>
            <person name="Jiang X."/>
            <person name="Kearney S.M."/>
            <person name="Perrotta A.R."/>
            <person name="Berdy B."/>
            <person name="Zhao S."/>
            <person name="Lieberman T.D."/>
            <person name="Swanson P.K."/>
            <person name="Smith M."/>
            <person name="Roesemann S."/>
            <person name="Alexander J.E."/>
            <person name="Rich S.A."/>
            <person name="Livny J."/>
            <person name="Vlamakis H."/>
            <person name="Clish C."/>
            <person name="Bullock K."/>
            <person name="Deik A."/>
            <person name="Scott J."/>
            <person name="Pierce K.A."/>
            <person name="Xavier R.J."/>
            <person name="Alm E.J."/>
        </authorList>
    </citation>
    <scope>NUCLEOTIDE SEQUENCE [LARGE SCALE GENOMIC DNA]</scope>
    <source>
        <strain evidence="2 5">BIOML-A25</strain>
    </source>
</reference>
<accession>A0A076IX59</accession>
<dbReference type="eggNOG" id="COG1331">
    <property type="taxonomic scope" value="Bacteria"/>
</dbReference>
<keyword evidence="1" id="KW-0732">Signal</keyword>
<comment type="caution">
    <text evidence="2">The sequence shown here is derived from an EMBL/GenBank/DDBJ whole genome shotgun (WGS) entry which is preliminary data.</text>
</comment>
<feature type="signal peptide" evidence="1">
    <location>
        <begin position="1"/>
        <end position="21"/>
    </location>
</feature>
<dbReference type="InterPro" id="IPR012669">
    <property type="entry name" value="Pectate_lyase"/>
</dbReference>
<dbReference type="Gene3D" id="1.50.10.20">
    <property type="match status" value="1"/>
</dbReference>
<dbReference type="EMBL" id="JAWDEV010000012">
    <property type="protein sequence ID" value="MDU0272202.1"/>
    <property type="molecule type" value="Genomic_DNA"/>
</dbReference>
<keyword evidence="2" id="KW-0456">Lyase</keyword>
<evidence type="ECO:0000256" key="1">
    <source>
        <dbReference type="SAM" id="SignalP"/>
    </source>
</evidence>
<dbReference type="EMBL" id="VVZV01000005">
    <property type="protein sequence ID" value="KAA5322270.1"/>
    <property type="molecule type" value="Genomic_DNA"/>
</dbReference>
<dbReference type="RefSeq" id="WP_007839489.1">
    <property type="nucleotide sequence ID" value="NZ_BAABYF010000001.1"/>
</dbReference>
<dbReference type="GO" id="GO:0016829">
    <property type="term" value="F:lyase activity"/>
    <property type="evidence" value="ECO:0007669"/>
    <property type="project" value="UniProtKB-KW"/>
</dbReference>
<organism evidence="2 5">
    <name type="scientific">Phocaeicola dorei</name>
    <dbReference type="NCBI Taxonomy" id="357276"/>
    <lineage>
        <taxon>Bacteria</taxon>
        <taxon>Pseudomonadati</taxon>
        <taxon>Bacteroidota</taxon>
        <taxon>Bacteroidia</taxon>
        <taxon>Bacteroidales</taxon>
        <taxon>Bacteroidaceae</taxon>
        <taxon>Phocaeicola</taxon>
    </lineage>
</organism>
<dbReference type="EMBL" id="JAHOAX010000001">
    <property type="protein sequence ID" value="MBV3121983.1"/>
    <property type="molecule type" value="Genomic_DNA"/>
</dbReference>
<dbReference type="Proteomes" id="UP000481700">
    <property type="component" value="Unassembled WGS sequence"/>
</dbReference>
<dbReference type="Pfam" id="PF09492">
    <property type="entry name" value="Pec_lyase"/>
    <property type="match status" value="1"/>
</dbReference>
<name>A0A076IX59_9BACT</name>
<dbReference type="Proteomes" id="UP000777173">
    <property type="component" value="Unassembled WGS sequence"/>
</dbReference>